<name>A0A9N8WPE7_9GLOM</name>
<evidence type="ECO:0000259" key="4">
    <source>
        <dbReference type="PROSITE" id="PS50011"/>
    </source>
</evidence>
<protein>
    <submittedName>
        <fullName evidence="5">6128_t:CDS:1</fullName>
    </submittedName>
</protein>
<feature type="region of interest" description="Disordered" evidence="3">
    <location>
        <begin position="363"/>
        <end position="389"/>
    </location>
</feature>
<reference evidence="5" key="1">
    <citation type="submission" date="2021-06" db="EMBL/GenBank/DDBJ databases">
        <authorList>
            <person name="Kallberg Y."/>
            <person name="Tangrot J."/>
            <person name="Rosling A."/>
        </authorList>
    </citation>
    <scope>NUCLEOTIDE SEQUENCE</scope>
    <source>
        <strain evidence="5">AZ414A</strain>
    </source>
</reference>
<feature type="region of interest" description="Disordered" evidence="3">
    <location>
        <begin position="314"/>
        <end position="345"/>
    </location>
</feature>
<dbReference type="InterPro" id="IPR001245">
    <property type="entry name" value="Ser-Thr/Tyr_kinase_cat_dom"/>
</dbReference>
<dbReference type="GO" id="GO:0004672">
    <property type="term" value="F:protein kinase activity"/>
    <property type="evidence" value="ECO:0007669"/>
    <property type="project" value="InterPro"/>
</dbReference>
<keyword evidence="1" id="KW-0547">Nucleotide-binding</keyword>
<dbReference type="PANTHER" id="PTHR47989">
    <property type="entry name" value="OS01G0750732 PROTEIN"/>
    <property type="match status" value="1"/>
</dbReference>
<feature type="domain" description="Protein kinase" evidence="4">
    <location>
        <begin position="1"/>
        <end position="327"/>
    </location>
</feature>
<dbReference type="Pfam" id="PF07714">
    <property type="entry name" value="PK_Tyr_Ser-Thr"/>
    <property type="match status" value="1"/>
</dbReference>
<dbReference type="EMBL" id="CAJVPK010000310">
    <property type="protein sequence ID" value="CAG8492189.1"/>
    <property type="molecule type" value="Genomic_DNA"/>
</dbReference>
<dbReference type="Gene3D" id="1.10.510.10">
    <property type="entry name" value="Transferase(Phosphotransferase) domain 1"/>
    <property type="match status" value="1"/>
</dbReference>
<dbReference type="InterPro" id="IPR000719">
    <property type="entry name" value="Prot_kinase_dom"/>
</dbReference>
<comment type="caution">
    <text evidence="5">The sequence shown here is derived from an EMBL/GenBank/DDBJ whole genome shotgun (WGS) entry which is preliminary data.</text>
</comment>
<keyword evidence="6" id="KW-1185">Reference proteome</keyword>
<dbReference type="SUPFAM" id="SSF56112">
    <property type="entry name" value="Protein kinase-like (PK-like)"/>
    <property type="match status" value="1"/>
</dbReference>
<keyword evidence="2" id="KW-0067">ATP-binding</keyword>
<dbReference type="Proteomes" id="UP000789706">
    <property type="component" value="Unassembled WGS sequence"/>
</dbReference>
<proteinExistence type="predicted"/>
<evidence type="ECO:0000313" key="6">
    <source>
        <dbReference type="Proteomes" id="UP000789706"/>
    </source>
</evidence>
<organism evidence="5 6">
    <name type="scientific">Diversispora eburnea</name>
    <dbReference type="NCBI Taxonomy" id="1213867"/>
    <lineage>
        <taxon>Eukaryota</taxon>
        <taxon>Fungi</taxon>
        <taxon>Fungi incertae sedis</taxon>
        <taxon>Mucoromycota</taxon>
        <taxon>Glomeromycotina</taxon>
        <taxon>Glomeromycetes</taxon>
        <taxon>Diversisporales</taxon>
        <taxon>Diversisporaceae</taxon>
        <taxon>Diversispora</taxon>
    </lineage>
</organism>
<dbReference type="GO" id="GO:0005524">
    <property type="term" value="F:ATP binding"/>
    <property type="evidence" value="ECO:0007669"/>
    <property type="project" value="UniProtKB-KW"/>
</dbReference>
<dbReference type="AlphaFoldDB" id="A0A9N8WPE7"/>
<accession>A0A9N8WPE7</accession>
<evidence type="ECO:0000256" key="1">
    <source>
        <dbReference type="ARBA" id="ARBA00022741"/>
    </source>
</evidence>
<evidence type="ECO:0000313" key="5">
    <source>
        <dbReference type="EMBL" id="CAG8492189.1"/>
    </source>
</evidence>
<evidence type="ECO:0000256" key="3">
    <source>
        <dbReference type="SAM" id="MobiDB-lite"/>
    </source>
</evidence>
<dbReference type="OrthoDB" id="2392649at2759"/>
<feature type="compositionally biased region" description="Polar residues" evidence="3">
    <location>
        <begin position="370"/>
        <end position="389"/>
    </location>
</feature>
<dbReference type="InterPro" id="IPR011009">
    <property type="entry name" value="Kinase-like_dom_sf"/>
</dbReference>
<evidence type="ECO:0000256" key="2">
    <source>
        <dbReference type="ARBA" id="ARBA00022840"/>
    </source>
</evidence>
<dbReference type="PROSITE" id="PS50011">
    <property type="entry name" value="PROTEIN_KINASE_DOM"/>
    <property type="match status" value="1"/>
</dbReference>
<gene>
    <name evidence="5" type="ORF">DEBURN_LOCUS4237</name>
</gene>
<dbReference type="PANTHER" id="PTHR47989:SF47">
    <property type="entry name" value="SERINE_THREONINE-PROTEIN KINASE PBL28-RELATED"/>
    <property type="match status" value="1"/>
</dbReference>
<sequence>MSFRIINSSGATIPISDSNVPIFSNSHISNNHILNNHIPNNHIPNNHIPNSHIPNSSLPTLIPFAAQVSSTPVRTLHSITQLKLSFEVTHCFGISKDPVTNEFIMIISYAENGSLHNYLQQRPNLNWSTRINYLLKISQGLDIIHSAGLIHKDFHSGNILMGKRYPMVSDFGLCRQDNNENNENIINDDIKDNITNSTISNNDEKGEERKKWYALVETCSVGGRMDLSILKNFRDADNLRDNEAFYYSRKIPTIKLVQKLENKMGINQAHVRSINDIISDTDTLSSISNDSRKKNDRTSFLSNILVMLREENENSENHENIENQENAKNQDNTNSNDDDYDKNLGNEILKKGSDLFNFQEYKSTHENDKNSSPSTPDNNTYNGNSKIFRNSDSNINRVIESSPTLSTLSVPCLTRNNTNYYNLERSNSINPDNLIYGNMRHSKTINYGNNSPNLNNRSYSRNEYSRINDNREYSRINYNREYSRINDNRGYTLDHINNEITSDDNIIHNNSNNENSSGNISYVKSSREGMARNASLAYSELSTHNYNRKKSGKDKRQ</sequence>